<evidence type="ECO:0000259" key="1">
    <source>
        <dbReference type="Pfam" id="PF10395"/>
    </source>
</evidence>
<feature type="domain" description="Utp8 C-terminal" evidence="2">
    <location>
        <begin position="400"/>
        <end position="677"/>
    </location>
</feature>
<dbReference type="AlphaFoldDB" id="A0A1Q3ADU1"/>
<name>A0A1Q3ADU1_ZYGRO</name>
<organism evidence="3 4">
    <name type="scientific">Zygosaccharomyces rouxii</name>
    <dbReference type="NCBI Taxonomy" id="4956"/>
    <lineage>
        <taxon>Eukaryota</taxon>
        <taxon>Fungi</taxon>
        <taxon>Dikarya</taxon>
        <taxon>Ascomycota</taxon>
        <taxon>Saccharomycotina</taxon>
        <taxon>Saccharomycetes</taxon>
        <taxon>Saccharomycetales</taxon>
        <taxon>Saccharomycetaceae</taxon>
        <taxon>Zygosaccharomyces</taxon>
    </lineage>
</organism>
<dbReference type="OrthoDB" id="4055624at2759"/>
<gene>
    <name evidence="3" type="ORF">ZYGR_0AK04310</name>
</gene>
<dbReference type="EMBL" id="BDGX01000037">
    <property type="protein sequence ID" value="GAV53929.1"/>
    <property type="molecule type" value="Genomic_DNA"/>
</dbReference>
<dbReference type="Proteomes" id="UP000187013">
    <property type="component" value="Unassembled WGS sequence"/>
</dbReference>
<proteinExistence type="predicted"/>
<comment type="caution">
    <text evidence="3">The sequence shown here is derived from an EMBL/GenBank/DDBJ whole genome shotgun (WGS) entry which is preliminary data.</text>
</comment>
<dbReference type="InterPro" id="IPR018843">
    <property type="entry name" value="Utp8_b-prop"/>
</dbReference>
<evidence type="ECO:0000313" key="3">
    <source>
        <dbReference type="EMBL" id="GAV53929.1"/>
    </source>
</evidence>
<feature type="domain" description="Utp8 beta-propeller" evidence="1">
    <location>
        <begin position="15"/>
        <end position="391"/>
    </location>
</feature>
<evidence type="ECO:0000259" key="2">
    <source>
        <dbReference type="Pfam" id="PF22542"/>
    </source>
</evidence>
<sequence length="678" mass="76492">MSTSKSEKIRKLTRMPSIFQPFRLSVLPRIGALSNYDVQSSYLRVSSDISPNSNKITIGISESAISQYILNPTPKLLSNISIPSTNVVSACDVSNLADDKEIWCYCVKSGKSYFLNASIKPVDADTVLDTDASEKTEDFKIKMDSKVVGIKIIADYKAIVIVLENGLIQYYDFHLQKLSSLDISYQNVEVVNYFSENGQNFMFVLCEFEKNKVCFKLFELLYHDGKRQTPIQELSTTILENFNLDQSKLCYQSGKLYQLEGSAIKTYALPQCHLVQTTHVPMISDPTSQKVSLASVSTNRILLTVNNHLYLLDLVHSSVLSERTLTHAKTFQLLRSAPLNVSTSLKGSEYATRTLAIGVTTKNGNNPTSALEVINVDVGTGTLKDSLGKSFQSIHDSKTHNLKPLFSDDESDAGDNADSDKVVTFAYEDIFKELSKNNKNINKFDSTFAKRLNIQEEHYTDRERFICDQEFLSKVVRLILDSFDQEYPKALTFLLTHPLFPADCTRGLLERFRNHPRLFKQAIVTCPNLPLDDLLSELFSINNGELCLDISLRILQDYTTDMIKDEVKKLDKVDVHNFVNFMISPKDEELIQNKNTCQLFQLLSLVIDAIGLFALDGALLQRLSDYIDEQVHLAERNARLWNLLDARNKNRGATGSLAGSSRAKEQTLPKYTVDYLEL</sequence>
<reference evidence="3 4" key="1">
    <citation type="submission" date="2016-08" db="EMBL/GenBank/DDBJ databases">
        <title>Draft genome sequence of allopolyploid Zygosaccharomyces rouxii.</title>
        <authorList>
            <person name="Watanabe J."/>
            <person name="Uehara K."/>
            <person name="Mogi Y."/>
            <person name="Tsukioka Y."/>
        </authorList>
    </citation>
    <scope>NUCLEOTIDE SEQUENCE [LARGE SCALE GENOMIC DNA]</scope>
    <source>
        <strain evidence="3 4">NBRC 110957</strain>
    </source>
</reference>
<dbReference type="Pfam" id="PF10395">
    <property type="entry name" value="Utp8_b_propeller"/>
    <property type="match status" value="1"/>
</dbReference>
<protein>
    <recommendedName>
        <fullName evidence="5">U3 small nucleolar RNA-associated protein 8</fullName>
    </recommendedName>
</protein>
<evidence type="ECO:0008006" key="5">
    <source>
        <dbReference type="Google" id="ProtNLM"/>
    </source>
</evidence>
<evidence type="ECO:0000313" key="4">
    <source>
        <dbReference type="Proteomes" id="UP000187013"/>
    </source>
</evidence>
<dbReference type="InterPro" id="IPR053881">
    <property type="entry name" value="Utp8_C"/>
</dbReference>
<accession>A0A1Q3ADU1</accession>
<dbReference type="Pfam" id="PF22542">
    <property type="entry name" value="Utp8_C"/>
    <property type="match status" value="1"/>
</dbReference>